<sequence>MTSDELGLPQSPAQAAEGEGDIVERLRADVATQREFSAGAIARIEAKHPGLLRPEAVALMRADIKEEAANEIERLRTALSAEGSANAAAARLAAEEMRDRAAKVAEAAGDTWSGTRDHAQAAQEAAVDEKCIAIAEAIRSIPLPSSFPEDQEKAAATPTIADPVKEGGRDGLR</sequence>
<organism evidence="1 2">
    <name type="scientific">Antarcticirhabdus aurantiaca</name>
    <dbReference type="NCBI Taxonomy" id="2606717"/>
    <lineage>
        <taxon>Bacteria</taxon>
        <taxon>Pseudomonadati</taxon>
        <taxon>Pseudomonadota</taxon>
        <taxon>Alphaproteobacteria</taxon>
        <taxon>Hyphomicrobiales</taxon>
        <taxon>Aurantimonadaceae</taxon>
        <taxon>Antarcticirhabdus</taxon>
    </lineage>
</organism>
<dbReference type="EMBL" id="CP113520">
    <property type="protein sequence ID" value="WAJ27158.1"/>
    <property type="molecule type" value="Genomic_DNA"/>
</dbReference>
<keyword evidence="2" id="KW-1185">Reference proteome</keyword>
<protein>
    <submittedName>
        <fullName evidence="1">Uncharacterized protein</fullName>
    </submittedName>
</protein>
<evidence type="ECO:0000313" key="1">
    <source>
        <dbReference type="EMBL" id="WAJ27158.1"/>
    </source>
</evidence>
<proteinExistence type="predicted"/>
<gene>
    <name evidence="1" type="ORF">OXU80_20210</name>
</gene>
<accession>A0ACD4NK53</accession>
<reference evidence="1" key="1">
    <citation type="submission" date="2022-11" db="EMBL/GenBank/DDBJ databases">
        <title>beta-Carotene-producing bacterium, Jeongeuplla avenae sp. nov., alleviates the salt stress of Arabidopsis seedlings.</title>
        <authorList>
            <person name="Jiang L."/>
            <person name="Lee J."/>
        </authorList>
    </citation>
    <scope>NUCLEOTIDE SEQUENCE</scope>
    <source>
        <strain evidence="1">DY_R2A_6</strain>
    </source>
</reference>
<evidence type="ECO:0000313" key="2">
    <source>
        <dbReference type="Proteomes" id="UP001163223"/>
    </source>
</evidence>
<name>A0ACD4NK53_9HYPH</name>
<dbReference type="Proteomes" id="UP001163223">
    <property type="component" value="Chromosome"/>
</dbReference>